<name>Q119Z4_TRIEI</name>
<dbReference type="KEGG" id="ter:Tery_0189"/>
<reference evidence="1" key="1">
    <citation type="submission" date="2006-06" db="EMBL/GenBank/DDBJ databases">
        <title>Complete sequence of Trichodesmium erythraeum IMS101.</title>
        <authorList>
            <consortium name="US DOE Joint Genome Institute"/>
            <person name="Copeland A."/>
            <person name="Lucas S."/>
            <person name="Lapidus A."/>
            <person name="Barry K."/>
            <person name="Detter J.C."/>
            <person name="Glavina del Rio T."/>
            <person name="Hammon N."/>
            <person name="Israni S."/>
            <person name="Dalin E."/>
            <person name="Tice H."/>
            <person name="Pitluck S."/>
            <person name="Kiss H."/>
            <person name="Munk A.C."/>
            <person name="Brettin T."/>
            <person name="Bruce D."/>
            <person name="Han C."/>
            <person name="Tapia R."/>
            <person name="Gilna P."/>
            <person name="Schmutz J."/>
            <person name="Larimer F."/>
            <person name="Land M."/>
            <person name="Hauser L."/>
            <person name="Kyrpides N."/>
            <person name="Kim E."/>
            <person name="Richardson P."/>
        </authorList>
    </citation>
    <scope>NUCLEOTIDE SEQUENCE [LARGE SCALE GENOMIC DNA]</scope>
    <source>
        <strain evidence="1">IMS101</strain>
    </source>
</reference>
<gene>
    <name evidence="1" type="ordered locus">Tery_0189</name>
</gene>
<dbReference type="HOGENOM" id="CLU_115813_0_0_3"/>
<accession>Q119Z4</accession>
<dbReference type="AlphaFoldDB" id="Q119Z4"/>
<organism evidence="1">
    <name type="scientific">Trichodesmium erythraeum (strain IMS101)</name>
    <dbReference type="NCBI Taxonomy" id="203124"/>
    <lineage>
        <taxon>Bacteria</taxon>
        <taxon>Bacillati</taxon>
        <taxon>Cyanobacteriota</taxon>
        <taxon>Cyanophyceae</taxon>
        <taxon>Oscillatoriophycideae</taxon>
        <taxon>Oscillatoriales</taxon>
        <taxon>Microcoleaceae</taxon>
        <taxon>Trichodesmium</taxon>
    </lineage>
</organism>
<protein>
    <submittedName>
        <fullName evidence="1">Uncharacterized protein</fullName>
    </submittedName>
</protein>
<dbReference type="STRING" id="203124.Tery_0189"/>
<dbReference type="eggNOG" id="COG3591">
    <property type="taxonomic scope" value="Bacteria"/>
</dbReference>
<proteinExistence type="predicted"/>
<evidence type="ECO:0000313" key="1">
    <source>
        <dbReference type="EMBL" id="ABG49680.1"/>
    </source>
</evidence>
<sequence length="171" mass="19315">MRKQHSTMNINKYKKTILFLGVLFSSAGMQKITPVLSQNLQLTPIFEDVNLYPKSTLNRMIIRGLSGGPISAKEKTGRENTVTGPCVGFIDREPDHRLVLNGFFKSLKLEVQSSEDTTLVIRGPGGSWCNDDFEGKNPGITGQWFSGTYDIWIGSYQRNKYYPYVIKITKE</sequence>
<dbReference type="EMBL" id="CP000393">
    <property type="protein sequence ID" value="ABG49680.1"/>
    <property type="molecule type" value="Genomic_DNA"/>
</dbReference>